<keyword evidence="5" id="KW-0812">Transmembrane</keyword>
<dbReference type="SUPFAM" id="SSF50494">
    <property type="entry name" value="Trypsin-like serine proteases"/>
    <property type="match status" value="1"/>
</dbReference>
<dbReference type="Pfam" id="PF13365">
    <property type="entry name" value="Trypsin_2"/>
    <property type="match status" value="1"/>
</dbReference>
<dbReference type="Proteomes" id="UP001596170">
    <property type="component" value="Unassembled WGS sequence"/>
</dbReference>
<evidence type="ECO:0000256" key="3">
    <source>
        <dbReference type="ARBA" id="ARBA00022825"/>
    </source>
</evidence>
<evidence type="ECO:0000256" key="5">
    <source>
        <dbReference type="SAM" id="Phobius"/>
    </source>
</evidence>
<name>A0ABW1L3X4_9BACL</name>
<organism evidence="8 9">
    <name type="scientific">Paenisporosarcina macmurdoensis</name>
    <dbReference type="NCBI Taxonomy" id="212659"/>
    <lineage>
        <taxon>Bacteria</taxon>
        <taxon>Bacillati</taxon>
        <taxon>Bacillota</taxon>
        <taxon>Bacilli</taxon>
        <taxon>Bacillales</taxon>
        <taxon>Caryophanaceae</taxon>
        <taxon>Paenisporosarcina</taxon>
    </lineage>
</organism>
<keyword evidence="3" id="KW-0720">Serine protease</keyword>
<reference evidence="9" key="1">
    <citation type="journal article" date="2019" name="Int. J. Syst. Evol. Microbiol.">
        <title>The Global Catalogue of Microorganisms (GCM) 10K type strain sequencing project: providing services to taxonomists for standard genome sequencing and annotation.</title>
        <authorList>
            <consortium name="The Broad Institute Genomics Platform"/>
            <consortium name="The Broad Institute Genome Sequencing Center for Infectious Disease"/>
            <person name="Wu L."/>
            <person name="Ma J."/>
        </authorList>
    </citation>
    <scope>NUCLEOTIDE SEQUENCE [LARGE SCALE GENOMIC DNA]</scope>
    <source>
        <strain evidence="9">CCUG 54527</strain>
    </source>
</reference>
<dbReference type="InterPro" id="IPR051201">
    <property type="entry name" value="Chloro_Bact_Ser_Proteases"/>
</dbReference>
<evidence type="ECO:0000256" key="2">
    <source>
        <dbReference type="ARBA" id="ARBA00022801"/>
    </source>
</evidence>
<feature type="transmembrane region" description="Helical" evidence="5">
    <location>
        <begin position="37"/>
        <end position="60"/>
    </location>
</feature>
<keyword evidence="9" id="KW-1185">Reference proteome</keyword>
<dbReference type="PANTHER" id="PTHR43343">
    <property type="entry name" value="PEPTIDASE S12"/>
    <property type="match status" value="1"/>
</dbReference>
<keyword evidence="1" id="KW-0645">Protease</keyword>
<dbReference type="PANTHER" id="PTHR43343:SF3">
    <property type="entry name" value="PROTEASE DO-LIKE 8, CHLOROPLASTIC"/>
    <property type="match status" value="1"/>
</dbReference>
<accession>A0ABW1L3X4</accession>
<keyword evidence="5" id="KW-1133">Transmembrane helix</keyword>
<dbReference type="Gene3D" id="2.40.10.120">
    <property type="match status" value="1"/>
</dbReference>
<feature type="domain" description="TcaA protein NTF2-like" evidence="7">
    <location>
        <begin position="355"/>
        <end position="464"/>
    </location>
</feature>
<comment type="caution">
    <text evidence="8">The sequence shown here is derived from an EMBL/GenBank/DDBJ whole genome shotgun (WGS) entry which is preliminary data.</text>
</comment>
<gene>
    <name evidence="8" type="ORF">ACFPYN_00340</name>
</gene>
<dbReference type="InterPro" id="IPR026870">
    <property type="entry name" value="Zinc_ribbon_dom"/>
</dbReference>
<dbReference type="Pfam" id="PF22819">
    <property type="entry name" value="TcaA_5th"/>
    <property type="match status" value="1"/>
</dbReference>
<dbReference type="RefSeq" id="WP_377731884.1">
    <property type="nucleotide sequence ID" value="NZ_JBHSRI010000002.1"/>
</dbReference>
<evidence type="ECO:0000256" key="4">
    <source>
        <dbReference type="SAM" id="MobiDB-lite"/>
    </source>
</evidence>
<keyword evidence="2" id="KW-0378">Hydrolase</keyword>
<dbReference type="InterPro" id="IPR009003">
    <property type="entry name" value="Peptidase_S1_PA"/>
</dbReference>
<dbReference type="Pfam" id="PF13240">
    <property type="entry name" value="Zn_Ribbon_1"/>
    <property type="match status" value="1"/>
</dbReference>
<dbReference type="InterPro" id="IPR001940">
    <property type="entry name" value="Peptidase_S1C"/>
</dbReference>
<evidence type="ECO:0000313" key="8">
    <source>
        <dbReference type="EMBL" id="MFC6037887.1"/>
    </source>
</evidence>
<evidence type="ECO:0000313" key="9">
    <source>
        <dbReference type="Proteomes" id="UP001596170"/>
    </source>
</evidence>
<keyword evidence="5" id="KW-0472">Membrane</keyword>
<proteinExistence type="predicted"/>
<evidence type="ECO:0000259" key="6">
    <source>
        <dbReference type="Pfam" id="PF13240"/>
    </source>
</evidence>
<dbReference type="PRINTS" id="PR00834">
    <property type="entry name" value="PROTEASES2C"/>
</dbReference>
<feature type="domain" description="Zinc-ribbon" evidence="6">
    <location>
        <begin position="2"/>
        <end position="21"/>
    </location>
</feature>
<evidence type="ECO:0000259" key="7">
    <source>
        <dbReference type="Pfam" id="PF22819"/>
    </source>
</evidence>
<protein>
    <submittedName>
        <fullName evidence="8">Trypsin-like peptidase domain-containing protein</fullName>
    </submittedName>
</protein>
<sequence>MFCMQCGTKNGEDAKFCSSCGLQLNVTRMSSKKKKTYLIVAIVLSILALVGIGFGIILALDEPVKIAQTEEVKIPLTPVKTEAEEIPKEETEKPKEEVPPVSKEKEKTQIIKESQSRVFTIYTETGLGSGFLFEEKGTVVTNAHVVAGFTEVVVRNVNGQQTTGRVIGISDEYDVALIQVDDYAGEVPLEMEINETEIGSEVIALGSPQGLENSASIGYLTGLDRSFESDFQYENVYQVDVQISPGSSGGPLLDAKTGKVIGINSALLTADQSIGFSIPLYTMMDLLQSWSDSPMTSNEVASIFSFYDDYEYDPEASAKADSYYEEYVEEEEEYVEEDSEEVTEDDTYYFEEVGLSDFIVHFRDNYEMALYYEDFYYIEDMLLFESTAYTEMADYIYEVTGQGMMFEFTSNEVTDIVIEEDYAVVSTFEVFDFMNAAGEWSTYERVKDYSVVIDEYGTYQITDIAIYD</sequence>
<dbReference type="InterPro" id="IPR054528">
    <property type="entry name" value="TcaA_5th"/>
</dbReference>
<dbReference type="EMBL" id="JBHSRI010000002">
    <property type="protein sequence ID" value="MFC6037887.1"/>
    <property type="molecule type" value="Genomic_DNA"/>
</dbReference>
<evidence type="ECO:0000256" key="1">
    <source>
        <dbReference type="ARBA" id="ARBA00022670"/>
    </source>
</evidence>
<feature type="region of interest" description="Disordered" evidence="4">
    <location>
        <begin position="82"/>
        <end position="106"/>
    </location>
</feature>